<dbReference type="SUPFAM" id="SSF55048">
    <property type="entry name" value="Probable ACP-binding domain of malonyl-CoA ACP transacylase"/>
    <property type="match status" value="1"/>
</dbReference>
<evidence type="ECO:0000259" key="5">
    <source>
        <dbReference type="PROSITE" id="PS50075"/>
    </source>
</evidence>
<dbReference type="Pfam" id="PF00698">
    <property type="entry name" value="Acyl_transf_1"/>
    <property type="match status" value="1"/>
</dbReference>
<dbReference type="InterPro" id="IPR036736">
    <property type="entry name" value="ACP-like_sf"/>
</dbReference>
<dbReference type="Pfam" id="PF16197">
    <property type="entry name" value="KAsynt_C_assoc"/>
    <property type="match status" value="1"/>
</dbReference>
<organism evidence="7 8">
    <name type="scientific">Saccharothrix syringae</name>
    <name type="common">Nocardiopsis syringae</name>
    <dbReference type="NCBI Taxonomy" id="103733"/>
    <lineage>
        <taxon>Bacteria</taxon>
        <taxon>Bacillati</taxon>
        <taxon>Actinomycetota</taxon>
        <taxon>Actinomycetes</taxon>
        <taxon>Pseudonocardiales</taxon>
        <taxon>Pseudonocardiaceae</taxon>
        <taxon>Saccharothrix</taxon>
    </lineage>
</organism>
<dbReference type="InterPro" id="IPR014043">
    <property type="entry name" value="Acyl_transferase_dom"/>
</dbReference>
<dbReference type="GO" id="GO:0004315">
    <property type="term" value="F:3-oxoacyl-[acyl-carrier-protein] synthase activity"/>
    <property type="evidence" value="ECO:0007669"/>
    <property type="project" value="InterPro"/>
</dbReference>
<dbReference type="InterPro" id="IPR016035">
    <property type="entry name" value="Acyl_Trfase/lysoPLipase"/>
</dbReference>
<dbReference type="Proteomes" id="UP000325787">
    <property type="component" value="Chromosome"/>
</dbReference>
<feature type="domain" description="Carrier" evidence="5">
    <location>
        <begin position="841"/>
        <end position="916"/>
    </location>
</feature>
<dbReference type="InterPro" id="IPR016039">
    <property type="entry name" value="Thiolase-like"/>
</dbReference>
<proteinExistence type="predicted"/>
<dbReference type="Pfam" id="PF02801">
    <property type="entry name" value="Ketoacyl-synt_C"/>
    <property type="match status" value="1"/>
</dbReference>
<dbReference type="SMART" id="SM00825">
    <property type="entry name" value="PKS_KS"/>
    <property type="match status" value="1"/>
</dbReference>
<evidence type="ECO:0000313" key="7">
    <source>
        <dbReference type="EMBL" id="QFZ24605.1"/>
    </source>
</evidence>
<dbReference type="InterPro" id="IPR014030">
    <property type="entry name" value="Ketoacyl_synth_N"/>
</dbReference>
<dbReference type="InterPro" id="IPR016036">
    <property type="entry name" value="Malonyl_transacylase_ACP-bd"/>
</dbReference>
<dbReference type="OrthoDB" id="9778690at2"/>
<accession>A0A5Q0HF69</accession>
<dbReference type="Gene3D" id="3.30.70.3290">
    <property type="match status" value="1"/>
</dbReference>
<dbReference type="PANTHER" id="PTHR43775">
    <property type="entry name" value="FATTY ACID SYNTHASE"/>
    <property type="match status" value="1"/>
</dbReference>
<dbReference type="Gene3D" id="3.40.50.1820">
    <property type="entry name" value="alpha/beta hydrolase"/>
    <property type="match status" value="1"/>
</dbReference>
<evidence type="ECO:0000256" key="3">
    <source>
        <dbReference type="ARBA" id="ARBA00022553"/>
    </source>
</evidence>
<keyword evidence="8" id="KW-1185">Reference proteome</keyword>
<evidence type="ECO:0000259" key="6">
    <source>
        <dbReference type="PROSITE" id="PS52004"/>
    </source>
</evidence>
<dbReference type="SUPFAM" id="SSF47336">
    <property type="entry name" value="ACP-like"/>
    <property type="match status" value="1"/>
</dbReference>
<dbReference type="GO" id="GO:0031177">
    <property type="term" value="F:phosphopantetheine binding"/>
    <property type="evidence" value="ECO:0007669"/>
    <property type="project" value="InterPro"/>
</dbReference>
<dbReference type="InterPro" id="IPR009081">
    <property type="entry name" value="PP-bd_ACP"/>
</dbReference>
<gene>
    <name evidence="7" type="ORF">EKG83_30455</name>
</gene>
<evidence type="ECO:0000313" key="8">
    <source>
        <dbReference type="Proteomes" id="UP000325787"/>
    </source>
</evidence>
<keyword evidence="3" id="KW-0597">Phosphoprotein</keyword>
<dbReference type="InterPro" id="IPR018201">
    <property type="entry name" value="Ketoacyl_synth_AS"/>
</dbReference>
<dbReference type="InterPro" id="IPR001227">
    <property type="entry name" value="Ac_transferase_dom_sf"/>
</dbReference>
<dbReference type="GO" id="GO:0005886">
    <property type="term" value="C:plasma membrane"/>
    <property type="evidence" value="ECO:0007669"/>
    <property type="project" value="TreeGrafter"/>
</dbReference>
<dbReference type="InterPro" id="IPR029058">
    <property type="entry name" value="AB_hydrolase_fold"/>
</dbReference>
<name>A0A5Q0HF69_SACSY</name>
<dbReference type="Gene3D" id="3.40.47.10">
    <property type="match status" value="1"/>
</dbReference>
<sequence length="918" mass="94935">MAGRFPGAPDLAGFWRNLVGGAESAERSPSGGDRFDAGFFGYAPSEALLLDPQHRVFLECAWEALEHAGCDPSTYPGAIGVYGGSGDTGHAEVLRRHRSRFPNTSELQFRMASGVDFLTSRVSYKLGLTGPAVTVQTACSTSLVAIHTAAQALLAGECDLALAGGITLHVPFPDEPVEDGIIAPDGHCRAFDAAARGTVAGDGAGVVALKRLDDAVADRDRIFAVVLGSAVNNDGAGKVGFTAPSVDGQAGAVRAALDLAGVDPRTIGYVEAHGTGTPVGDPIEVRALTKAFEVDETGFCLLGSVKTNIGHTDAAAGVIGFIKAVLALDRELVPGTVHYESPNPLLELGSSPFTVTSAATPWPRSDRPRRAGVNSLGIGGTNAHVVLEEAPPPVRSAGRPYQLLPVSARGPEALAAAGGRLAAALDGSAQDGGVALNDVAWTLQTGRKAFEHRGFTVASAVDDAARSLVRLTGAPVPGTAPEVAFLFPGQGGQHVGMARELYEHEPVFRAEFDRCADLALPELGADLRRVVFDGDAQVLATMSAGQPAVFAVEHALARLLVSWGVRPTAVVGHSLGAYAAATTAGVLSVEDALSLVLERGRLLDAIPAGAMLAVPLPEAEVVPLLGELSLAAVNGPEQCVVAGPVAGVAALRELLAARGVDGRVLRISTAAHSSLVQPVLEGFEKRVAGVRLHAPAVPWVSDRTGRFVSADEATDPAFWSAHLRETVRFADALDALSAAGGHALVEVGPGRTLSGLARQRSSPGRVVVASMPHPAEDVPGPHVLLGAVGALWQAGVAVDWAALHEGSAPGKVPLPTYPFQRRRFRLDVEVAEDEVVGTAEVVLTPTERVLAEAFGAILGLRRVGPDDNFVALGGDSMLAARVVAVVRAELGVRLGVRDLFRAPTVAGLARLVDEREAA</sequence>
<evidence type="ECO:0000256" key="1">
    <source>
        <dbReference type="ARBA" id="ARBA00001957"/>
    </source>
</evidence>
<dbReference type="PROSITE" id="PS00606">
    <property type="entry name" value="KS3_1"/>
    <property type="match status" value="1"/>
</dbReference>
<keyword evidence="2" id="KW-0596">Phosphopantetheine</keyword>
<dbReference type="InterPro" id="IPR020806">
    <property type="entry name" value="PKS_PP-bd"/>
</dbReference>
<dbReference type="Gene3D" id="3.30.70.250">
    <property type="entry name" value="Malonyl-CoA ACP transacylase, ACP-binding"/>
    <property type="match status" value="1"/>
</dbReference>
<evidence type="ECO:0000256" key="2">
    <source>
        <dbReference type="ARBA" id="ARBA00022450"/>
    </source>
</evidence>
<dbReference type="InterPro" id="IPR050091">
    <property type="entry name" value="PKS_NRPS_Biosynth_Enz"/>
</dbReference>
<dbReference type="SMART" id="SM00827">
    <property type="entry name" value="PKS_AT"/>
    <property type="match status" value="1"/>
</dbReference>
<dbReference type="GO" id="GO:0005737">
    <property type="term" value="C:cytoplasm"/>
    <property type="evidence" value="ECO:0007669"/>
    <property type="project" value="TreeGrafter"/>
</dbReference>
<dbReference type="InterPro" id="IPR032821">
    <property type="entry name" value="PKS_assoc"/>
</dbReference>
<dbReference type="CDD" id="cd00833">
    <property type="entry name" value="PKS"/>
    <property type="match status" value="1"/>
</dbReference>
<dbReference type="GO" id="GO:0044550">
    <property type="term" value="P:secondary metabolite biosynthetic process"/>
    <property type="evidence" value="ECO:0007669"/>
    <property type="project" value="UniProtKB-ARBA"/>
</dbReference>
<keyword evidence="4" id="KW-0808">Transferase</keyword>
<feature type="domain" description="Ketosynthase family 3 (KS3)" evidence="6">
    <location>
        <begin position="1"/>
        <end position="389"/>
    </location>
</feature>
<dbReference type="AlphaFoldDB" id="A0A5Q0HF69"/>
<dbReference type="InterPro" id="IPR014031">
    <property type="entry name" value="Ketoacyl_synth_C"/>
</dbReference>
<dbReference type="FunFam" id="1.10.1200.10:FF:000016">
    <property type="entry name" value="Non-ribosomal peptide synthase"/>
    <property type="match status" value="1"/>
</dbReference>
<dbReference type="Pfam" id="PF00109">
    <property type="entry name" value="ketoacyl-synt"/>
    <property type="match status" value="1"/>
</dbReference>
<dbReference type="KEGG" id="ssyi:EKG83_30455"/>
<reference evidence="8" key="1">
    <citation type="journal article" date="2021" name="Curr. Microbiol.">
        <title>Complete genome of nocamycin-producing strain Saccharothrix syringae NRRL B-16468 reveals the biosynthetic potential for secondary metabolites.</title>
        <authorList>
            <person name="Mo X."/>
            <person name="Yang S."/>
        </authorList>
    </citation>
    <scope>NUCLEOTIDE SEQUENCE [LARGE SCALE GENOMIC DNA]</scope>
    <source>
        <strain evidence="8">ATCC 51364 / DSM 43886 / JCM 6844 / KCTC 9398 / NBRC 14523 / NRRL B-16468 / INA 2240</strain>
    </source>
</reference>
<dbReference type="GO" id="GO:0071770">
    <property type="term" value="P:DIM/DIP cell wall layer assembly"/>
    <property type="evidence" value="ECO:0007669"/>
    <property type="project" value="TreeGrafter"/>
</dbReference>
<dbReference type="GO" id="GO:0006633">
    <property type="term" value="P:fatty acid biosynthetic process"/>
    <property type="evidence" value="ECO:0007669"/>
    <property type="project" value="InterPro"/>
</dbReference>
<evidence type="ECO:0000256" key="4">
    <source>
        <dbReference type="ARBA" id="ARBA00022679"/>
    </source>
</evidence>
<dbReference type="SMART" id="SM00823">
    <property type="entry name" value="PKS_PP"/>
    <property type="match status" value="1"/>
</dbReference>
<dbReference type="SUPFAM" id="SSF53901">
    <property type="entry name" value="Thiolase-like"/>
    <property type="match status" value="1"/>
</dbReference>
<dbReference type="GO" id="GO:0004312">
    <property type="term" value="F:fatty acid synthase activity"/>
    <property type="evidence" value="ECO:0007669"/>
    <property type="project" value="TreeGrafter"/>
</dbReference>
<dbReference type="Gene3D" id="3.40.366.10">
    <property type="entry name" value="Malonyl-Coenzyme A Acyl Carrier Protein, domain 2"/>
    <property type="match status" value="1"/>
</dbReference>
<protein>
    <submittedName>
        <fullName evidence="7">Type I polyketide synthase</fullName>
    </submittedName>
</protein>
<dbReference type="InterPro" id="IPR020841">
    <property type="entry name" value="PKS_Beta-ketoAc_synthase_dom"/>
</dbReference>
<comment type="cofactor">
    <cofactor evidence="1">
        <name>pantetheine 4'-phosphate</name>
        <dbReference type="ChEBI" id="CHEBI:47942"/>
    </cofactor>
</comment>
<dbReference type="PROSITE" id="PS52004">
    <property type="entry name" value="KS3_2"/>
    <property type="match status" value="1"/>
</dbReference>
<dbReference type="PANTHER" id="PTHR43775:SF37">
    <property type="entry name" value="SI:DKEY-61P9.11"/>
    <property type="match status" value="1"/>
</dbReference>
<dbReference type="SUPFAM" id="SSF52151">
    <property type="entry name" value="FabD/lysophospholipase-like"/>
    <property type="match status" value="1"/>
</dbReference>
<dbReference type="Pfam" id="PF00550">
    <property type="entry name" value="PP-binding"/>
    <property type="match status" value="1"/>
</dbReference>
<dbReference type="PROSITE" id="PS50075">
    <property type="entry name" value="CARRIER"/>
    <property type="match status" value="1"/>
</dbReference>
<dbReference type="EMBL" id="CP034550">
    <property type="protein sequence ID" value="QFZ24605.1"/>
    <property type="molecule type" value="Genomic_DNA"/>
</dbReference>